<accession>A4U5F9</accession>
<dbReference type="AlphaFoldDB" id="A4U5F9"/>
<evidence type="ECO:0000259" key="1">
    <source>
        <dbReference type="Pfam" id="PF13682"/>
    </source>
</evidence>
<dbReference type="InterPro" id="IPR025991">
    <property type="entry name" value="Chemoreceptor_zinc-bind_dom"/>
</dbReference>
<name>A4U5F9_9PROT</name>
<dbReference type="EMBL" id="CU459003">
    <property type="protein sequence ID" value="CAM78116.1"/>
    <property type="molecule type" value="Genomic_DNA"/>
</dbReference>
<dbReference type="RefSeq" id="WP_106001365.1">
    <property type="nucleotide sequence ID" value="NZ_CP027527.1"/>
</dbReference>
<proteinExistence type="predicted"/>
<gene>
    <name evidence="2" type="ORF">MGR_4184</name>
</gene>
<dbReference type="Pfam" id="PF13682">
    <property type="entry name" value="CZB"/>
    <property type="match status" value="1"/>
</dbReference>
<organism evidence="2">
    <name type="scientific">Magnetospirillum gryphiswaldense</name>
    <dbReference type="NCBI Taxonomy" id="55518"/>
    <lineage>
        <taxon>Bacteria</taxon>
        <taxon>Pseudomonadati</taxon>
        <taxon>Pseudomonadota</taxon>
        <taxon>Alphaproteobacteria</taxon>
        <taxon>Rhodospirillales</taxon>
        <taxon>Rhodospirillaceae</taxon>
        <taxon>Magnetospirillum</taxon>
    </lineage>
</organism>
<reference evidence="2" key="1">
    <citation type="journal article" date="2007" name="J. Bacteriol.">
        <title>Comparative genome analysis of four magnetotactic bacteria reveals a complex set of group-specific genes implicated in magnetosome biomineralization and function.</title>
        <authorList>
            <person name="Richter M."/>
            <person name="Kube M."/>
            <person name="Bazylinski D.A."/>
            <person name="Lombardot T."/>
            <person name="Gloeckner F.O."/>
            <person name="Reinhardt R."/>
            <person name="Schueler D."/>
        </authorList>
    </citation>
    <scope>NUCLEOTIDE SEQUENCE</scope>
    <source>
        <strain evidence="2">MSR-1</strain>
    </source>
</reference>
<protein>
    <recommendedName>
        <fullName evidence="1">Chemoreceptor zinc-binding domain-containing protein</fullName>
    </recommendedName>
</protein>
<sequence>MLDTADDLQQRMVSLSSFIDTFLLGIRNTSDDQGLAAIRGAVEDHHRFVARVMGVLDGTTDQHIRAADLSTADSCRLGKWQGCVSDPVLRGRATFKAIVAPHRQVHDLGRQALELWEAGDKTGAREAASGMKDASKQVFAMLADLEREAQGA</sequence>
<evidence type="ECO:0000313" key="2">
    <source>
        <dbReference type="EMBL" id="CAM78116.1"/>
    </source>
</evidence>
<dbReference type="Gene3D" id="1.20.120.30">
    <property type="entry name" value="Aspartate receptor, ligand-binding domain"/>
    <property type="match status" value="1"/>
</dbReference>
<feature type="domain" description="Chemoreceptor zinc-binding" evidence="1">
    <location>
        <begin position="45"/>
        <end position="113"/>
    </location>
</feature>